<keyword evidence="3 6" id="KW-0256">Endoplasmic reticulum</keyword>
<evidence type="ECO:0000256" key="5">
    <source>
        <dbReference type="ARBA" id="ARBA00023136"/>
    </source>
</evidence>
<dbReference type="GO" id="GO:0043005">
    <property type="term" value="C:neuron projection"/>
    <property type="evidence" value="ECO:0007669"/>
    <property type="project" value="TreeGrafter"/>
</dbReference>
<evidence type="ECO:0000256" key="2">
    <source>
        <dbReference type="ARBA" id="ARBA00022692"/>
    </source>
</evidence>
<reference evidence="9 10" key="1">
    <citation type="submission" date="2016-04" db="EMBL/GenBank/DDBJ databases">
        <title>The genome of Intoshia linei affirms orthonectids as highly simplified spiralians.</title>
        <authorList>
            <person name="Mikhailov K.V."/>
            <person name="Slusarev G.S."/>
            <person name="Nikitin M.A."/>
            <person name="Logacheva M.D."/>
            <person name="Penin A."/>
            <person name="Aleoshin V."/>
            <person name="Panchin Y.V."/>
        </authorList>
    </citation>
    <scope>NUCLEOTIDE SEQUENCE [LARGE SCALE GENOMIC DNA]</scope>
    <source>
        <strain evidence="9">Intl2013</strain>
        <tissue evidence="9">Whole animal</tissue>
    </source>
</reference>
<name>A0A177B0G7_9BILA</name>
<feature type="region of interest" description="Disordered" evidence="7">
    <location>
        <begin position="1"/>
        <end position="23"/>
    </location>
</feature>
<dbReference type="OrthoDB" id="567788at2759"/>
<comment type="subcellular location">
    <subcellularLocation>
        <location evidence="1 6">Endoplasmic reticulum membrane</location>
        <topology evidence="1 6">Multi-pass membrane protein</topology>
    </subcellularLocation>
</comment>
<dbReference type="GO" id="GO:0005789">
    <property type="term" value="C:endoplasmic reticulum membrane"/>
    <property type="evidence" value="ECO:0007669"/>
    <property type="project" value="UniProtKB-SubCell"/>
</dbReference>
<evidence type="ECO:0000313" key="9">
    <source>
        <dbReference type="EMBL" id="OAF67745.1"/>
    </source>
</evidence>
<dbReference type="PROSITE" id="PS50845">
    <property type="entry name" value="RETICULON"/>
    <property type="match status" value="1"/>
</dbReference>
<comment type="caution">
    <text evidence="9">The sequence shown here is derived from an EMBL/GenBank/DDBJ whole genome shotgun (WGS) entry which is preliminary data.</text>
</comment>
<evidence type="ECO:0000259" key="8">
    <source>
        <dbReference type="PROSITE" id="PS50845"/>
    </source>
</evidence>
<feature type="domain" description="Reticulon" evidence="8">
    <location>
        <begin position="61"/>
        <end position="253"/>
    </location>
</feature>
<gene>
    <name evidence="9" type="ORF">A3Q56_04423</name>
</gene>
<organism evidence="9 10">
    <name type="scientific">Intoshia linei</name>
    <dbReference type="NCBI Taxonomy" id="1819745"/>
    <lineage>
        <taxon>Eukaryota</taxon>
        <taxon>Metazoa</taxon>
        <taxon>Spiralia</taxon>
        <taxon>Lophotrochozoa</taxon>
        <taxon>Mesozoa</taxon>
        <taxon>Orthonectida</taxon>
        <taxon>Rhopaluridae</taxon>
        <taxon>Intoshia</taxon>
    </lineage>
</organism>
<keyword evidence="2 6" id="KW-0812">Transmembrane</keyword>
<evidence type="ECO:0000256" key="6">
    <source>
        <dbReference type="RuleBase" id="RU363132"/>
    </source>
</evidence>
<dbReference type="GO" id="GO:0030182">
    <property type="term" value="P:neuron differentiation"/>
    <property type="evidence" value="ECO:0007669"/>
    <property type="project" value="TreeGrafter"/>
</dbReference>
<accession>A0A177B0G7</accession>
<dbReference type="PANTHER" id="PTHR45799">
    <property type="entry name" value="RETICULON-LIKE PROTEIN"/>
    <property type="match status" value="1"/>
</dbReference>
<protein>
    <recommendedName>
        <fullName evidence="6">Reticulon-like protein</fullName>
    </recommendedName>
</protein>
<feature type="transmembrane region" description="Helical" evidence="6">
    <location>
        <begin position="74"/>
        <end position="93"/>
    </location>
</feature>
<dbReference type="InterPro" id="IPR046964">
    <property type="entry name" value="RTN1-4"/>
</dbReference>
<dbReference type="InterPro" id="IPR003388">
    <property type="entry name" value="Reticulon"/>
</dbReference>
<dbReference type="PANTHER" id="PTHR45799:SF2">
    <property type="entry name" value="RETICULON-LIKE PROTEIN"/>
    <property type="match status" value="1"/>
</dbReference>
<dbReference type="Gene3D" id="1.20.5.2480">
    <property type="match status" value="1"/>
</dbReference>
<proteinExistence type="predicted"/>
<keyword evidence="10" id="KW-1185">Reference proteome</keyword>
<evidence type="ECO:0000256" key="3">
    <source>
        <dbReference type="ARBA" id="ARBA00022824"/>
    </source>
</evidence>
<dbReference type="GO" id="GO:0007420">
    <property type="term" value="P:brain development"/>
    <property type="evidence" value="ECO:0007669"/>
    <property type="project" value="TreeGrafter"/>
</dbReference>
<evidence type="ECO:0000256" key="7">
    <source>
        <dbReference type="SAM" id="MobiDB-lite"/>
    </source>
</evidence>
<dbReference type="GO" id="GO:0014069">
    <property type="term" value="C:postsynaptic density"/>
    <property type="evidence" value="ECO:0007669"/>
    <property type="project" value="TreeGrafter"/>
</dbReference>
<evidence type="ECO:0000256" key="4">
    <source>
        <dbReference type="ARBA" id="ARBA00022989"/>
    </source>
</evidence>
<dbReference type="Pfam" id="PF02453">
    <property type="entry name" value="Reticulon"/>
    <property type="match status" value="1"/>
</dbReference>
<evidence type="ECO:0000256" key="1">
    <source>
        <dbReference type="ARBA" id="ARBA00004477"/>
    </source>
</evidence>
<dbReference type="GO" id="GO:0071787">
    <property type="term" value="P:endoplasmic reticulum tubular network formation"/>
    <property type="evidence" value="ECO:0007669"/>
    <property type="project" value="TreeGrafter"/>
</dbReference>
<feature type="transmembrane region" description="Helical" evidence="6">
    <location>
        <begin position="193"/>
        <end position="211"/>
    </location>
</feature>
<sequence>MDNLSMAEKYDSTNSDNEKSTTPIRRRNLSCELNYQIESTVETQELNDSMCVQFYKCIPTCDDLIHWKDFKITLGVYGSAIILYLSLSSFSVISITSYLFGFLLLTTCFCRVYTTLSHAYKKEDSAHCFERLLIYDFKNIENYLLANQDVFRNLILTIFLRLRDIIFVKHWIETLKYILLCYIMSYVGSWFNALTLLFLVVTSVFVLPVFYTNYKDKLSKIIDVAMNKAKSIFNRMKSQIAKKPKKTTSKKDK</sequence>
<dbReference type="AlphaFoldDB" id="A0A177B0G7"/>
<dbReference type="EMBL" id="LWCA01000584">
    <property type="protein sequence ID" value="OAF67745.1"/>
    <property type="molecule type" value="Genomic_DNA"/>
</dbReference>
<evidence type="ECO:0000313" key="10">
    <source>
        <dbReference type="Proteomes" id="UP000078046"/>
    </source>
</evidence>
<keyword evidence="4 6" id="KW-1133">Transmembrane helix</keyword>
<keyword evidence="5 6" id="KW-0472">Membrane</keyword>
<dbReference type="Proteomes" id="UP000078046">
    <property type="component" value="Unassembled WGS sequence"/>
</dbReference>
<feature type="compositionally biased region" description="Basic and acidic residues" evidence="7">
    <location>
        <begin position="8"/>
        <end position="19"/>
    </location>
</feature>